<gene>
    <name evidence="2" type="ORF">BWY04_00402</name>
</gene>
<dbReference type="GO" id="GO:0004827">
    <property type="term" value="F:proline-tRNA ligase activity"/>
    <property type="evidence" value="ECO:0007669"/>
    <property type="project" value="InterPro"/>
</dbReference>
<dbReference type="EMBL" id="MWDB01000005">
    <property type="protein sequence ID" value="OQB42181.1"/>
    <property type="molecule type" value="Genomic_DNA"/>
</dbReference>
<dbReference type="GO" id="GO:0006433">
    <property type="term" value="P:prolyl-tRNA aminoacylation"/>
    <property type="evidence" value="ECO:0007669"/>
    <property type="project" value="InterPro"/>
</dbReference>
<dbReference type="SUPFAM" id="SSF64586">
    <property type="entry name" value="C-terminal domain of ProRS"/>
    <property type="match status" value="1"/>
</dbReference>
<comment type="caution">
    <text evidence="2">The sequence shown here is derived from an EMBL/GenBank/DDBJ whole genome shotgun (WGS) entry which is preliminary data.</text>
</comment>
<dbReference type="Pfam" id="PF09180">
    <property type="entry name" value="ProRS-C_1"/>
    <property type="match status" value="1"/>
</dbReference>
<dbReference type="InterPro" id="IPR017449">
    <property type="entry name" value="Pro-tRNA_synth_II"/>
</dbReference>
<accession>A0A1V5ZPX6</accession>
<dbReference type="InterPro" id="IPR016061">
    <property type="entry name" value="Pro-tRNA_ligase_II_C"/>
</dbReference>
<dbReference type="AlphaFoldDB" id="A0A1V5ZPX6"/>
<sequence length="36" mass="4241">MAHWDGTVESADKIQEEFKATIRCIPNKEYLEKDDE</sequence>
<reference evidence="2" key="1">
    <citation type="submission" date="2017-02" db="EMBL/GenBank/DDBJ databases">
        <title>Delving into the versatile metabolic prowess of the omnipresent phylum Bacteroidetes.</title>
        <authorList>
            <person name="Nobu M.K."/>
            <person name="Mei R."/>
            <person name="Narihiro T."/>
            <person name="Kuroda K."/>
            <person name="Liu W.-T."/>
        </authorList>
    </citation>
    <scope>NUCLEOTIDE SEQUENCE</scope>
    <source>
        <strain evidence="2">ADurb.Bin160</strain>
    </source>
</reference>
<feature type="domain" description="Proline-tRNA ligase class II C-terminal" evidence="1">
    <location>
        <begin position="1"/>
        <end position="29"/>
    </location>
</feature>
<protein>
    <recommendedName>
        <fullName evidence="1">Proline-tRNA ligase class II C-terminal domain-containing protein</fullName>
    </recommendedName>
</protein>
<organism evidence="2">
    <name type="scientific">candidate division CPR1 bacterium ADurb.Bin160</name>
    <dbReference type="NCBI Taxonomy" id="1852826"/>
    <lineage>
        <taxon>Bacteria</taxon>
        <taxon>candidate division CPR1</taxon>
    </lineage>
</organism>
<dbReference type="GO" id="GO:0005737">
    <property type="term" value="C:cytoplasm"/>
    <property type="evidence" value="ECO:0007669"/>
    <property type="project" value="InterPro"/>
</dbReference>
<evidence type="ECO:0000313" key="2">
    <source>
        <dbReference type="EMBL" id="OQB42181.1"/>
    </source>
</evidence>
<dbReference type="GO" id="GO:0005524">
    <property type="term" value="F:ATP binding"/>
    <property type="evidence" value="ECO:0007669"/>
    <property type="project" value="InterPro"/>
</dbReference>
<dbReference type="Gene3D" id="3.30.110.30">
    <property type="entry name" value="C-terminal domain of ProRS"/>
    <property type="match status" value="1"/>
</dbReference>
<dbReference type="Proteomes" id="UP000485621">
    <property type="component" value="Unassembled WGS sequence"/>
</dbReference>
<evidence type="ECO:0000259" key="1">
    <source>
        <dbReference type="Pfam" id="PF09180"/>
    </source>
</evidence>
<proteinExistence type="predicted"/>
<name>A0A1V5ZPX6_9BACT</name>